<protein>
    <submittedName>
        <fullName evidence="2">Uncharacterized protein</fullName>
    </submittedName>
</protein>
<name>A0A914QB36_9BILA</name>
<evidence type="ECO:0000313" key="2">
    <source>
        <dbReference type="WBParaSite" id="PDA_v2.g28771.t1"/>
    </source>
</evidence>
<reference evidence="2" key="1">
    <citation type="submission" date="2022-11" db="UniProtKB">
        <authorList>
            <consortium name="WormBaseParasite"/>
        </authorList>
    </citation>
    <scope>IDENTIFICATION</scope>
</reference>
<accession>A0A914QB36</accession>
<sequence length="149" mass="17110">MSYKELLNDLSKFKYYDPDDQGAKKLINENSDVKTPCSITRPADGDQIHLLGAFYDANHENFINGRSLFRRDIRDKAKVDPKKSYSLNHTFKKSLNEILEIFGLSGGLAVRTKFKGTVAVLSLVLLFYYTGCFKEFPRRICRANLIIFM</sequence>
<proteinExistence type="predicted"/>
<evidence type="ECO:0000313" key="1">
    <source>
        <dbReference type="Proteomes" id="UP000887578"/>
    </source>
</evidence>
<dbReference type="AlphaFoldDB" id="A0A914QB36"/>
<keyword evidence="1" id="KW-1185">Reference proteome</keyword>
<dbReference type="WBParaSite" id="PDA_v2.g28771.t1">
    <property type="protein sequence ID" value="PDA_v2.g28771.t1"/>
    <property type="gene ID" value="PDA_v2.g28771"/>
</dbReference>
<dbReference type="Proteomes" id="UP000887578">
    <property type="component" value="Unplaced"/>
</dbReference>
<organism evidence="1 2">
    <name type="scientific">Panagrolaimus davidi</name>
    <dbReference type="NCBI Taxonomy" id="227884"/>
    <lineage>
        <taxon>Eukaryota</taxon>
        <taxon>Metazoa</taxon>
        <taxon>Ecdysozoa</taxon>
        <taxon>Nematoda</taxon>
        <taxon>Chromadorea</taxon>
        <taxon>Rhabditida</taxon>
        <taxon>Tylenchina</taxon>
        <taxon>Panagrolaimomorpha</taxon>
        <taxon>Panagrolaimoidea</taxon>
        <taxon>Panagrolaimidae</taxon>
        <taxon>Panagrolaimus</taxon>
    </lineage>
</organism>